<dbReference type="EMBL" id="KB456269">
    <property type="protein sequence ID" value="EMF09473.1"/>
    <property type="molecule type" value="Genomic_DNA"/>
</dbReference>
<accession>N1QG03</accession>
<dbReference type="GeneID" id="27899332"/>
<dbReference type="AlphaFoldDB" id="N1QG03"/>
<name>N1QG03_SPHMS</name>
<dbReference type="Proteomes" id="UP000016931">
    <property type="component" value="Unassembled WGS sequence"/>
</dbReference>
<organism evidence="1 2">
    <name type="scientific">Sphaerulina musiva (strain SO2202)</name>
    <name type="common">Poplar stem canker fungus</name>
    <name type="synonym">Septoria musiva</name>
    <dbReference type="NCBI Taxonomy" id="692275"/>
    <lineage>
        <taxon>Eukaryota</taxon>
        <taxon>Fungi</taxon>
        <taxon>Dikarya</taxon>
        <taxon>Ascomycota</taxon>
        <taxon>Pezizomycotina</taxon>
        <taxon>Dothideomycetes</taxon>
        <taxon>Dothideomycetidae</taxon>
        <taxon>Mycosphaerellales</taxon>
        <taxon>Mycosphaerellaceae</taxon>
        <taxon>Sphaerulina</taxon>
    </lineage>
</organism>
<evidence type="ECO:0000313" key="1">
    <source>
        <dbReference type="EMBL" id="EMF09473.1"/>
    </source>
</evidence>
<sequence>MLEQRQYVLARVGGEHLGQPTCHVMLNVSDENRVYMFDVQNGQWKLDHQPVLLVVVGTMSLAAVSR</sequence>
<reference evidence="1 2" key="1">
    <citation type="journal article" date="2012" name="PLoS Pathog.">
        <title>Diverse lifestyles and strategies of plant pathogenesis encoded in the genomes of eighteen Dothideomycetes fungi.</title>
        <authorList>
            <person name="Ohm R.A."/>
            <person name="Feau N."/>
            <person name="Henrissat B."/>
            <person name="Schoch C.L."/>
            <person name="Horwitz B.A."/>
            <person name="Barry K.W."/>
            <person name="Condon B.J."/>
            <person name="Copeland A.C."/>
            <person name="Dhillon B."/>
            <person name="Glaser F."/>
            <person name="Hesse C.N."/>
            <person name="Kosti I."/>
            <person name="LaButti K."/>
            <person name="Lindquist E.A."/>
            <person name="Lucas S."/>
            <person name="Salamov A.A."/>
            <person name="Bradshaw R.E."/>
            <person name="Ciuffetti L."/>
            <person name="Hamelin R.C."/>
            <person name="Kema G.H.J."/>
            <person name="Lawrence C."/>
            <person name="Scott J.A."/>
            <person name="Spatafora J.W."/>
            <person name="Turgeon B.G."/>
            <person name="de Wit P.J.G.M."/>
            <person name="Zhong S."/>
            <person name="Goodwin S.B."/>
            <person name="Grigoriev I.V."/>
        </authorList>
    </citation>
    <scope>NUCLEOTIDE SEQUENCE [LARGE SCALE GENOMIC DNA]</scope>
    <source>
        <strain evidence="1 2">SO2202</strain>
    </source>
</reference>
<protein>
    <submittedName>
        <fullName evidence="1">Uncharacterized protein</fullName>
    </submittedName>
</protein>
<dbReference type="HOGENOM" id="CLU_2832817_0_0_1"/>
<evidence type="ECO:0000313" key="2">
    <source>
        <dbReference type="Proteomes" id="UP000016931"/>
    </source>
</evidence>
<gene>
    <name evidence="1" type="ORF">SEPMUDRAFT_128143</name>
</gene>
<proteinExistence type="predicted"/>
<dbReference type="RefSeq" id="XP_016757594.1">
    <property type="nucleotide sequence ID" value="XM_016902195.1"/>
</dbReference>
<keyword evidence="2" id="KW-1185">Reference proteome</keyword>